<gene>
    <name evidence="2" type="ORF">EJ06DRAFT_459494</name>
</gene>
<accession>A0A6G1HIS7</accession>
<dbReference type="InterPro" id="IPR023696">
    <property type="entry name" value="Ureohydrolase_dom_sf"/>
</dbReference>
<dbReference type="Gene3D" id="3.40.800.20">
    <property type="entry name" value="Histone deacetylase domain"/>
    <property type="match status" value="1"/>
</dbReference>
<proteinExistence type="predicted"/>
<keyword evidence="3" id="KW-1185">Reference proteome</keyword>
<dbReference type="InterPro" id="IPR023801">
    <property type="entry name" value="His_deacetylse_dom"/>
</dbReference>
<sequence length="153" mass="16682">TEGRVRKAFVAARPPGHHCGVDEPSGFCWVNNVCVGVEYAARKWGATAAAILDFDLHHGDGSQTVAWGRNERANASGGKKKGPQVAPVGYFSLHDINSYPCEMGDADKVRAASLCIANAHGQSVWNVHLQPWTQEADFWQLYEGRYTALLDQA</sequence>
<dbReference type="InterPro" id="IPR053244">
    <property type="entry name" value="HDAC_HD_type_1"/>
</dbReference>
<dbReference type="Pfam" id="PF00850">
    <property type="entry name" value="Hist_deacetyl"/>
    <property type="match status" value="1"/>
</dbReference>
<organism evidence="2 3">
    <name type="scientific">Trichodelitschia bisporula</name>
    <dbReference type="NCBI Taxonomy" id="703511"/>
    <lineage>
        <taxon>Eukaryota</taxon>
        <taxon>Fungi</taxon>
        <taxon>Dikarya</taxon>
        <taxon>Ascomycota</taxon>
        <taxon>Pezizomycotina</taxon>
        <taxon>Dothideomycetes</taxon>
        <taxon>Dothideomycetes incertae sedis</taxon>
        <taxon>Phaeotrichales</taxon>
        <taxon>Phaeotrichaceae</taxon>
        <taxon>Trichodelitschia</taxon>
    </lineage>
</organism>
<dbReference type="InterPro" id="IPR037138">
    <property type="entry name" value="His_deacetylse_dom_sf"/>
</dbReference>
<dbReference type="PANTHER" id="PTHR47558">
    <property type="entry name" value="HISTONE DEACETYLASE HOS3"/>
    <property type="match status" value="1"/>
</dbReference>
<dbReference type="SUPFAM" id="SSF52768">
    <property type="entry name" value="Arginase/deacetylase"/>
    <property type="match status" value="1"/>
</dbReference>
<feature type="non-terminal residue" evidence="2">
    <location>
        <position position="1"/>
    </location>
</feature>
<dbReference type="GO" id="GO:0005634">
    <property type="term" value="C:nucleus"/>
    <property type="evidence" value="ECO:0007669"/>
    <property type="project" value="TreeGrafter"/>
</dbReference>
<evidence type="ECO:0000313" key="2">
    <source>
        <dbReference type="EMBL" id="KAF2395804.1"/>
    </source>
</evidence>
<evidence type="ECO:0000259" key="1">
    <source>
        <dbReference type="Pfam" id="PF00850"/>
    </source>
</evidence>
<dbReference type="EMBL" id="ML996711">
    <property type="protein sequence ID" value="KAF2395804.1"/>
    <property type="molecule type" value="Genomic_DNA"/>
</dbReference>
<evidence type="ECO:0000313" key="3">
    <source>
        <dbReference type="Proteomes" id="UP000799640"/>
    </source>
</evidence>
<dbReference type="GO" id="GO:0004407">
    <property type="term" value="F:histone deacetylase activity"/>
    <property type="evidence" value="ECO:0007669"/>
    <property type="project" value="TreeGrafter"/>
</dbReference>
<dbReference type="PANTHER" id="PTHR47558:SF1">
    <property type="entry name" value="HISTONE DEACETYLASE HOS3"/>
    <property type="match status" value="1"/>
</dbReference>
<reference evidence="2" key="1">
    <citation type="journal article" date="2020" name="Stud. Mycol.">
        <title>101 Dothideomycetes genomes: a test case for predicting lifestyles and emergence of pathogens.</title>
        <authorList>
            <person name="Haridas S."/>
            <person name="Albert R."/>
            <person name="Binder M."/>
            <person name="Bloem J."/>
            <person name="Labutti K."/>
            <person name="Salamov A."/>
            <person name="Andreopoulos B."/>
            <person name="Baker S."/>
            <person name="Barry K."/>
            <person name="Bills G."/>
            <person name="Bluhm B."/>
            <person name="Cannon C."/>
            <person name="Castanera R."/>
            <person name="Culley D."/>
            <person name="Daum C."/>
            <person name="Ezra D."/>
            <person name="Gonzalez J."/>
            <person name="Henrissat B."/>
            <person name="Kuo A."/>
            <person name="Liang C."/>
            <person name="Lipzen A."/>
            <person name="Lutzoni F."/>
            <person name="Magnuson J."/>
            <person name="Mondo S."/>
            <person name="Nolan M."/>
            <person name="Ohm R."/>
            <person name="Pangilinan J."/>
            <person name="Park H.-J."/>
            <person name="Ramirez L."/>
            <person name="Alfaro M."/>
            <person name="Sun H."/>
            <person name="Tritt A."/>
            <person name="Yoshinaga Y."/>
            <person name="Zwiers L.-H."/>
            <person name="Turgeon B."/>
            <person name="Goodwin S."/>
            <person name="Spatafora J."/>
            <person name="Crous P."/>
            <person name="Grigoriev I."/>
        </authorList>
    </citation>
    <scope>NUCLEOTIDE SEQUENCE</scope>
    <source>
        <strain evidence="2">CBS 262.69</strain>
    </source>
</reference>
<name>A0A6G1HIS7_9PEZI</name>
<dbReference type="AlphaFoldDB" id="A0A6G1HIS7"/>
<dbReference type="InterPro" id="IPR000286">
    <property type="entry name" value="HDACs"/>
</dbReference>
<protein>
    <submittedName>
        <fullName evidence="2">Arginase/deacetylase</fullName>
    </submittedName>
</protein>
<dbReference type="OrthoDB" id="5232919at2759"/>
<dbReference type="GO" id="GO:0010468">
    <property type="term" value="P:regulation of gene expression"/>
    <property type="evidence" value="ECO:0007669"/>
    <property type="project" value="UniProtKB-ARBA"/>
</dbReference>
<feature type="domain" description="Histone deacetylase" evidence="1">
    <location>
        <begin position="2"/>
        <end position="146"/>
    </location>
</feature>
<dbReference type="Proteomes" id="UP000799640">
    <property type="component" value="Unassembled WGS sequence"/>
</dbReference>
<feature type="non-terminal residue" evidence="2">
    <location>
        <position position="153"/>
    </location>
</feature>
<dbReference type="PRINTS" id="PR01270">
    <property type="entry name" value="HDASUPER"/>
</dbReference>